<evidence type="ECO:0000313" key="13">
    <source>
        <dbReference type="EMBL" id="KIH46182.1"/>
    </source>
</evidence>
<evidence type="ECO:0000313" key="14">
    <source>
        <dbReference type="Proteomes" id="UP000054047"/>
    </source>
</evidence>
<name>A0A0C2C8W1_9BILA</name>
<dbReference type="GO" id="GO:0005886">
    <property type="term" value="C:plasma membrane"/>
    <property type="evidence" value="ECO:0007669"/>
    <property type="project" value="UniProtKB-SubCell"/>
</dbReference>
<evidence type="ECO:0000256" key="11">
    <source>
        <dbReference type="SAM" id="Phobius"/>
    </source>
</evidence>
<dbReference type="InterPro" id="IPR000421">
    <property type="entry name" value="FA58C"/>
</dbReference>
<dbReference type="Pfam" id="PF21114">
    <property type="entry name" value="DDR1-2_DS-like"/>
    <property type="match status" value="1"/>
</dbReference>
<keyword evidence="2" id="KW-1003">Cell membrane</keyword>
<dbReference type="InterPro" id="IPR048525">
    <property type="entry name" value="DDR1-2_DS-like"/>
</dbReference>
<dbReference type="Gene3D" id="2.60.120.1190">
    <property type="match status" value="2"/>
</dbReference>
<proteinExistence type="predicted"/>
<evidence type="ECO:0000256" key="8">
    <source>
        <dbReference type="ARBA" id="ARBA00023136"/>
    </source>
</evidence>
<accession>A0A0C2C8W1</accession>
<evidence type="ECO:0000256" key="6">
    <source>
        <dbReference type="ARBA" id="ARBA00022840"/>
    </source>
</evidence>
<keyword evidence="10" id="KW-0325">Glycoprotein</keyword>
<dbReference type="AlphaFoldDB" id="A0A0C2C8W1"/>
<evidence type="ECO:0000259" key="12">
    <source>
        <dbReference type="PROSITE" id="PS50022"/>
    </source>
</evidence>
<dbReference type="Proteomes" id="UP000054047">
    <property type="component" value="Unassembled WGS sequence"/>
</dbReference>
<dbReference type="EMBL" id="KN769892">
    <property type="protein sequence ID" value="KIH46182.1"/>
    <property type="molecule type" value="Genomic_DNA"/>
</dbReference>
<feature type="transmembrane region" description="Helical" evidence="11">
    <location>
        <begin position="280"/>
        <end position="300"/>
    </location>
</feature>
<keyword evidence="3 11" id="KW-0812">Transmembrane</keyword>
<dbReference type="GO" id="GO:0005524">
    <property type="term" value="F:ATP binding"/>
    <property type="evidence" value="ECO:0007669"/>
    <property type="project" value="UniProtKB-KW"/>
</dbReference>
<sequence length="361" mass="39810">MSQWTRAACTNPISCADGWLRKISCATLRMLCFGVIPGNSDTRTPELRVLDAPLILRRLRVVPLSNSTRTVCLRLELYGCPYEGATYPLSFCRTCAKSKASPDPLQTYSAPTGSAANGVSFVDSSYDGSASNSIATGGLGRLSDGVVGEDTEDSHPHRWELLKFVMGVSLQGFSRIVVSFSANGADFSSRVLECVPQRLTSTSWVRVPVQARVASTIQLRLYYPLDASWLLLSEVRFESSEVRFDLPYLADEDRSDGITYFSVDESDSEGRLGTMVTSDPVLLCLLILTLTFPLTVFCLYRKRDKIRTASPGSHLTFDGSVFKSVSPSTYQMARDNMENALLEKCPMIVIASEYAEPDFSW</sequence>
<organism evidence="13 14">
    <name type="scientific">Ancylostoma duodenale</name>
    <dbReference type="NCBI Taxonomy" id="51022"/>
    <lineage>
        <taxon>Eukaryota</taxon>
        <taxon>Metazoa</taxon>
        <taxon>Ecdysozoa</taxon>
        <taxon>Nematoda</taxon>
        <taxon>Chromadorea</taxon>
        <taxon>Rhabditida</taxon>
        <taxon>Rhabditina</taxon>
        <taxon>Rhabditomorpha</taxon>
        <taxon>Strongyloidea</taxon>
        <taxon>Ancylostomatidae</taxon>
        <taxon>Ancylostomatinae</taxon>
        <taxon>Ancylostoma</taxon>
    </lineage>
</organism>
<evidence type="ECO:0000256" key="7">
    <source>
        <dbReference type="ARBA" id="ARBA00022989"/>
    </source>
</evidence>
<dbReference type="PROSITE" id="PS01286">
    <property type="entry name" value="FA58C_2"/>
    <property type="match status" value="1"/>
</dbReference>
<evidence type="ECO:0000256" key="3">
    <source>
        <dbReference type="ARBA" id="ARBA00022692"/>
    </source>
</evidence>
<gene>
    <name evidence="13" type="ORF">ANCDUO_23767</name>
</gene>
<dbReference type="SUPFAM" id="SSF49785">
    <property type="entry name" value="Galactose-binding domain-like"/>
    <property type="match status" value="1"/>
</dbReference>
<keyword evidence="9" id="KW-1015">Disulfide bond</keyword>
<keyword evidence="14" id="KW-1185">Reference proteome</keyword>
<keyword evidence="5" id="KW-0547">Nucleotide-binding</keyword>
<evidence type="ECO:0000256" key="1">
    <source>
        <dbReference type="ARBA" id="ARBA00004251"/>
    </source>
</evidence>
<evidence type="ECO:0000256" key="2">
    <source>
        <dbReference type="ARBA" id="ARBA00022475"/>
    </source>
</evidence>
<dbReference type="OrthoDB" id="6071166at2759"/>
<evidence type="ECO:0000256" key="10">
    <source>
        <dbReference type="ARBA" id="ARBA00023180"/>
    </source>
</evidence>
<keyword evidence="6" id="KW-0067">ATP-binding</keyword>
<evidence type="ECO:0000256" key="9">
    <source>
        <dbReference type="ARBA" id="ARBA00023157"/>
    </source>
</evidence>
<feature type="domain" description="F5/8 type C" evidence="12">
    <location>
        <begin position="1"/>
        <end position="80"/>
    </location>
</feature>
<protein>
    <recommendedName>
        <fullName evidence="12">F5/8 type C domain-containing protein</fullName>
    </recommendedName>
</protein>
<evidence type="ECO:0000256" key="5">
    <source>
        <dbReference type="ARBA" id="ARBA00022741"/>
    </source>
</evidence>
<keyword evidence="7 11" id="KW-1133">Transmembrane helix</keyword>
<reference evidence="13 14" key="1">
    <citation type="submission" date="2013-12" db="EMBL/GenBank/DDBJ databases">
        <title>Draft genome of the parsitic nematode Ancylostoma duodenale.</title>
        <authorList>
            <person name="Mitreva M."/>
        </authorList>
    </citation>
    <scope>NUCLEOTIDE SEQUENCE [LARGE SCALE GENOMIC DNA]</scope>
    <source>
        <strain evidence="13 14">Zhejiang</strain>
    </source>
</reference>
<evidence type="ECO:0000256" key="4">
    <source>
        <dbReference type="ARBA" id="ARBA00022729"/>
    </source>
</evidence>
<dbReference type="InterPro" id="IPR008979">
    <property type="entry name" value="Galactose-bd-like_sf"/>
</dbReference>
<dbReference type="Gene3D" id="2.60.120.260">
    <property type="entry name" value="Galactose-binding domain-like"/>
    <property type="match status" value="1"/>
</dbReference>
<dbReference type="PROSITE" id="PS50022">
    <property type="entry name" value="FA58C_3"/>
    <property type="match status" value="1"/>
</dbReference>
<keyword evidence="4" id="KW-0732">Signal</keyword>
<keyword evidence="8 11" id="KW-0472">Membrane</keyword>
<comment type="subcellular location">
    <subcellularLocation>
        <location evidence="1">Cell membrane</location>
        <topology evidence="1">Single-pass type I membrane protein</topology>
    </subcellularLocation>
</comment>